<dbReference type="AlphaFoldDB" id="A0A0E2QKH3"/>
<keyword evidence="1" id="KW-1133">Transmembrane helix</keyword>
<evidence type="ECO:0000313" key="2">
    <source>
        <dbReference type="EMBL" id="ETW91847.1"/>
    </source>
</evidence>
<dbReference type="Proteomes" id="UP000024559">
    <property type="component" value="Chromosome"/>
</dbReference>
<organism evidence="2 3">
    <name type="scientific">Streptococcus thermophilus M17PTZA496</name>
    <dbReference type="NCBI Taxonomy" id="1433289"/>
    <lineage>
        <taxon>Bacteria</taxon>
        <taxon>Bacillati</taxon>
        <taxon>Bacillota</taxon>
        <taxon>Bacilli</taxon>
        <taxon>Lactobacillales</taxon>
        <taxon>Streptococcaceae</taxon>
        <taxon>Streptococcus</taxon>
    </lineage>
</organism>
<feature type="transmembrane region" description="Helical" evidence="1">
    <location>
        <begin position="30"/>
        <end position="47"/>
    </location>
</feature>
<accession>A0A0E2QKH3</accession>
<sequence>MKLFSSKVTRLTVVGPLALVYIALHRGDYSMAALWFCISFLWAGIVYKQRQRLEL</sequence>
<protein>
    <submittedName>
        <fullName evidence="2">Uncharacterized protein</fullName>
    </submittedName>
</protein>
<keyword evidence="1" id="KW-0472">Membrane</keyword>
<proteinExistence type="predicted"/>
<keyword evidence="1" id="KW-0812">Transmembrane</keyword>
<evidence type="ECO:0000256" key="1">
    <source>
        <dbReference type="SAM" id="Phobius"/>
    </source>
</evidence>
<dbReference type="HOGENOM" id="CLU_3158531_0_0_9"/>
<dbReference type="PATRIC" id="fig|1433289.7.peg.78"/>
<evidence type="ECO:0000313" key="3">
    <source>
        <dbReference type="Proteomes" id="UP000024559"/>
    </source>
</evidence>
<comment type="caution">
    <text evidence="2">The sequence shown here is derived from an EMBL/GenBank/DDBJ whole genome shotgun (WGS) entry which is preliminary data.</text>
</comment>
<dbReference type="EMBL" id="AZJT01000005">
    <property type="protein sequence ID" value="ETW91847.1"/>
    <property type="molecule type" value="Genomic_DNA"/>
</dbReference>
<gene>
    <name evidence="2" type="ORF">X841_00530</name>
</gene>
<name>A0A0E2QKH3_STRTR</name>
<reference evidence="3" key="1">
    <citation type="submission" date="2013-12" db="EMBL/GenBank/DDBJ databases">
        <title>Genome sequences of Streptococcus thermophilus strains MTH17CL396 and M17PTZA496 isolated from Fontina cheese in Valle d'Aosta region (Italy).</title>
        <authorList>
            <person name="Treu L."/>
            <person name="Giacomini A."/>
            <person name="Corich V."/>
            <person name="Vendramin V."/>
            <person name="Bovo B."/>
        </authorList>
    </citation>
    <scope>NUCLEOTIDE SEQUENCE [LARGE SCALE GENOMIC DNA]</scope>
    <source>
        <strain evidence="3">M17PTZA496</strain>
    </source>
</reference>
<feature type="transmembrane region" description="Helical" evidence="1">
    <location>
        <begin position="7"/>
        <end position="24"/>
    </location>
</feature>